<feature type="region of interest" description="Disordered" evidence="1">
    <location>
        <begin position="1"/>
        <end position="30"/>
    </location>
</feature>
<organism evidence="2 3">
    <name type="scientific">Halalkalibacter alkalisediminis</name>
    <dbReference type="NCBI Taxonomy" id="935616"/>
    <lineage>
        <taxon>Bacteria</taxon>
        <taxon>Bacillati</taxon>
        <taxon>Bacillota</taxon>
        <taxon>Bacilli</taxon>
        <taxon>Bacillales</taxon>
        <taxon>Bacillaceae</taxon>
        <taxon>Halalkalibacter</taxon>
    </lineage>
</organism>
<gene>
    <name evidence="2" type="ORF">ACFFH4_25370</name>
</gene>
<keyword evidence="3" id="KW-1185">Reference proteome</keyword>
<reference evidence="2 3" key="1">
    <citation type="submission" date="2024-09" db="EMBL/GenBank/DDBJ databases">
        <authorList>
            <person name="Sun Q."/>
            <person name="Mori K."/>
        </authorList>
    </citation>
    <scope>NUCLEOTIDE SEQUENCE [LARGE SCALE GENOMIC DNA]</scope>
    <source>
        <strain evidence="2 3">NCAIM B.02301</strain>
    </source>
</reference>
<evidence type="ECO:0000313" key="2">
    <source>
        <dbReference type="EMBL" id="MFC0562178.1"/>
    </source>
</evidence>
<protein>
    <submittedName>
        <fullName evidence="2">Uncharacterized protein</fullName>
    </submittedName>
</protein>
<dbReference type="Proteomes" id="UP001589833">
    <property type="component" value="Unassembled WGS sequence"/>
</dbReference>
<dbReference type="EMBL" id="JBHLTR010000115">
    <property type="protein sequence ID" value="MFC0562178.1"/>
    <property type="molecule type" value="Genomic_DNA"/>
</dbReference>
<evidence type="ECO:0000313" key="3">
    <source>
        <dbReference type="Proteomes" id="UP001589833"/>
    </source>
</evidence>
<evidence type="ECO:0000256" key="1">
    <source>
        <dbReference type="SAM" id="MobiDB-lite"/>
    </source>
</evidence>
<comment type="caution">
    <text evidence="2">The sequence shown here is derived from an EMBL/GenBank/DDBJ whole genome shotgun (WGS) entry which is preliminary data.</text>
</comment>
<accession>A0ABV6NQ38</accession>
<proteinExistence type="predicted"/>
<dbReference type="RefSeq" id="WP_273848275.1">
    <property type="nucleotide sequence ID" value="NZ_JAQQWT010000062.1"/>
</dbReference>
<name>A0ABV6NQ38_9BACI</name>
<sequence length="50" mass="5836">MGQATQENPYSKELSDNYMMKRKLENKRAREKALKALKNTNKNEYKKAGS</sequence>